<sequence>MDILGIITSKSPQDVMVKRDEMKKERKKESPILSAPEFYGCHALYIRNMYCLLKVHLHCAPIGTICHDLSALLDNNCTLSVT</sequence>
<keyword evidence="2" id="KW-1185">Reference proteome</keyword>
<evidence type="ECO:0000313" key="2">
    <source>
        <dbReference type="Proteomes" id="UP001163046"/>
    </source>
</evidence>
<comment type="caution">
    <text evidence="1">The sequence shown here is derived from an EMBL/GenBank/DDBJ whole genome shotgun (WGS) entry which is preliminary data.</text>
</comment>
<gene>
    <name evidence="1" type="ORF">OS493_019725</name>
</gene>
<dbReference type="Proteomes" id="UP001163046">
    <property type="component" value="Unassembled WGS sequence"/>
</dbReference>
<organism evidence="1 2">
    <name type="scientific">Desmophyllum pertusum</name>
    <dbReference type="NCBI Taxonomy" id="174260"/>
    <lineage>
        <taxon>Eukaryota</taxon>
        <taxon>Metazoa</taxon>
        <taxon>Cnidaria</taxon>
        <taxon>Anthozoa</taxon>
        <taxon>Hexacorallia</taxon>
        <taxon>Scleractinia</taxon>
        <taxon>Caryophylliina</taxon>
        <taxon>Caryophylliidae</taxon>
        <taxon>Desmophyllum</taxon>
    </lineage>
</organism>
<dbReference type="EMBL" id="MU826837">
    <property type="protein sequence ID" value="KAJ7372281.1"/>
    <property type="molecule type" value="Genomic_DNA"/>
</dbReference>
<proteinExistence type="predicted"/>
<evidence type="ECO:0000313" key="1">
    <source>
        <dbReference type="EMBL" id="KAJ7372281.1"/>
    </source>
</evidence>
<protein>
    <submittedName>
        <fullName evidence="1">Uncharacterized protein</fullName>
    </submittedName>
</protein>
<name>A0A9X0CR12_9CNID</name>
<dbReference type="AlphaFoldDB" id="A0A9X0CR12"/>
<accession>A0A9X0CR12</accession>
<reference evidence="1" key="1">
    <citation type="submission" date="2023-01" db="EMBL/GenBank/DDBJ databases">
        <title>Genome assembly of the deep-sea coral Lophelia pertusa.</title>
        <authorList>
            <person name="Herrera S."/>
            <person name="Cordes E."/>
        </authorList>
    </citation>
    <scope>NUCLEOTIDE SEQUENCE</scope>
    <source>
        <strain evidence="1">USNM1676648</strain>
        <tissue evidence="1">Polyp</tissue>
    </source>
</reference>